<evidence type="ECO:0000313" key="2">
    <source>
        <dbReference type="Proteomes" id="UP001161065"/>
    </source>
</evidence>
<dbReference type="Gene3D" id="3.90.190.10">
    <property type="entry name" value="Protein tyrosine phosphatase superfamily"/>
    <property type="match status" value="1"/>
</dbReference>
<dbReference type="RefSeq" id="WP_280008339.1">
    <property type="nucleotide sequence ID" value="NZ_JAOCEK010000009.1"/>
</dbReference>
<dbReference type="AlphaFoldDB" id="A0AA42Q0E8"/>
<reference evidence="1" key="1">
    <citation type="submission" date="2022-09" db="EMBL/GenBank/DDBJ databases">
        <title>Intensive care unit water sources are persistently colonized with multi-drug resistant bacteria and are the site of extensive horizontal gene transfer of antibiotic resistance genes.</title>
        <authorList>
            <person name="Diorio-Toth L."/>
        </authorList>
    </citation>
    <scope>NUCLEOTIDE SEQUENCE</scope>
    <source>
        <strain evidence="1">GD03832</strain>
    </source>
</reference>
<gene>
    <name evidence="1" type="ORF">N5D63_12610</name>
</gene>
<dbReference type="Proteomes" id="UP001161065">
    <property type="component" value="Unassembled WGS sequence"/>
</dbReference>
<proteinExistence type="predicted"/>
<dbReference type="EMBL" id="JAOCEK010000009">
    <property type="protein sequence ID" value="MDH1334978.1"/>
    <property type="molecule type" value="Genomic_DNA"/>
</dbReference>
<dbReference type="InterPro" id="IPR016130">
    <property type="entry name" value="Tyr_Pase_AS"/>
</dbReference>
<dbReference type="SUPFAM" id="SSF52799">
    <property type="entry name" value="(Phosphotyrosine protein) phosphatases II"/>
    <property type="match status" value="1"/>
</dbReference>
<protein>
    <recommendedName>
        <fullName evidence="3">Tyrosine specific protein phosphatases domain-containing protein</fullName>
    </recommendedName>
</protein>
<evidence type="ECO:0000313" key="1">
    <source>
        <dbReference type="EMBL" id="MDH1334978.1"/>
    </source>
</evidence>
<evidence type="ECO:0008006" key="3">
    <source>
        <dbReference type="Google" id="ProtNLM"/>
    </source>
</evidence>
<accession>A0AA42Q0E8</accession>
<dbReference type="InterPro" id="IPR029021">
    <property type="entry name" value="Prot-tyrosine_phosphatase-like"/>
</dbReference>
<sequence length="156" mass="16849">MGQSLREVIDLLYKPPPGVRQAIAVSRRVAEQLPPLSTVAMISITAPERAPAEVHGFSQLLRLSFADVDFLNAEISARAKAKIKDGFTPKQAMEIHAFVQALAPEIRSVVVHCEGGYSRSSGVVLALHNIYGFAVNASSLNHANQSVVTTMDVSKR</sequence>
<dbReference type="PROSITE" id="PS00383">
    <property type="entry name" value="TYR_PHOSPHATASE_1"/>
    <property type="match status" value="1"/>
</dbReference>
<organism evidence="1 2">
    <name type="scientific">Comamonas thiooxydans</name>
    <dbReference type="NCBI Taxonomy" id="363952"/>
    <lineage>
        <taxon>Bacteria</taxon>
        <taxon>Pseudomonadati</taxon>
        <taxon>Pseudomonadota</taxon>
        <taxon>Betaproteobacteria</taxon>
        <taxon>Burkholderiales</taxon>
        <taxon>Comamonadaceae</taxon>
        <taxon>Comamonas</taxon>
    </lineage>
</organism>
<name>A0AA42Q0E8_9BURK</name>
<comment type="caution">
    <text evidence="1">The sequence shown here is derived from an EMBL/GenBank/DDBJ whole genome shotgun (WGS) entry which is preliminary data.</text>
</comment>